<dbReference type="InterPro" id="IPR021533">
    <property type="entry name" value="PepSY-like"/>
</dbReference>
<proteinExistence type="predicted"/>
<dbReference type="SUPFAM" id="SSF160574">
    <property type="entry name" value="BT0923-like"/>
    <property type="match status" value="1"/>
</dbReference>
<protein>
    <submittedName>
        <fullName evidence="4">Putative beta-lactamase-inhibitor-like, PepSY-like</fullName>
    </submittedName>
</protein>
<evidence type="ECO:0000313" key="5">
    <source>
        <dbReference type="Proteomes" id="UP000184120"/>
    </source>
</evidence>
<evidence type="ECO:0000313" key="3">
    <source>
        <dbReference type="EMBL" id="GGE95876.1"/>
    </source>
</evidence>
<reference evidence="4" key="2">
    <citation type="submission" date="2016-11" db="EMBL/GenBank/DDBJ databases">
        <authorList>
            <person name="Jaros S."/>
            <person name="Januszkiewicz K."/>
            <person name="Wedrychowicz H."/>
        </authorList>
    </citation>
    <scope>NUCLEOTIDE SEQUENCE [LARGE SCALE GENOMIC DNA]</scope>
    <source>
        <strain evidence="4">DSM 27989</strain>
    </source>
</reference>
<feature type="domain" description="Putative beta-lactamase-inhibitor-like PepSY-like" evidence="2">
    <location>
        <begin position="57"/>
        <end position="138"/>
    </location>
</feature>
<dbReference type="EMBL" id="BMFL01000007">
    <property type="protein sequence ID" value="GGE95876.1"/>
    <property type="molecule type" value="Genomic_DNA"/>
</dbReference>
<dbReference type="OrthoDB" id="710080at2"/>
<feature type="signal peptide" evidence="1">
    <location>
        <begin position="1"/>
        <end position="18"/>
    </location>
</feature>
<reference evidence="6" key="4">
    <citation type="journal article" date="2019" name="Int. J. Syst. Evol. Microbiol.">
        <title>The Global Catalogue of Microorganisms (GCM) 10K type strain sequencing project: providing services to taxonomists for standard genome sequencing and annotation.</title>
        <authorList>
            <consortium name="The Broad Institute Genomics Platform"/>
            <consortium name="The Broad Institute Genome Sequencing Center for Infectious Disease"/>
            <person name="Wu L."/>
            <person name="Ma J."/>
        </authorList>
    </citation>
    <scope>NUCLEOTIDE SEQUENCE [LARGE SCALE GENOMIC DNA]</scope>
    <source>
        <strain evidence="6">CGMCC 1.12707</strain>
    </source>
</reference>
<keyword evidence="1" id="KW-0732">Signal</keyword>
<dbReference type="EMBL" id="FRBH01000010">
    <property type="protein sequence ID" value="SHL50141.1"/>
    <property type="molecule type" value="Genomic_DNA"/>
</dbReference>
<organism evidence="4 5">
    <name type="scientific">Chishuiella changwenlii</name>
    <dbReference type="NCBI Taxonomy" id="1434701"/>
    <lineage>
        <taxon>Bacteria</taxon>
        <taxon>Pseudomonadati</taxon>
        <taxon>Bacteroidota</taxon>
        <taxon>Flavobacteriia</taxon>
        <taxon>Flavobacteriales</taxon>
        <taxon>Weeksellaceae</taxon>
        <taxon>Chishuiella</taxon>
    </lineage>
</organism>
<gene>
    <name evidence="3" type="ORF">GCM10010984_11740</name>
    <name evidence="4" type="ORF">SAMN05443634_11050</name>
</gene>
<reference evidence="3" key="5">
    <citation type="submission" date="2024-05" db="EMBL/GenBank/DDBJ databases">
        <authorList>
            <person name="Sun Q."/>
            <person name="Zhou Y."/>
        </authorList>
    </citation>
    <scope>NUCLEOTIDE SEQUENCE</scope>
    <source>
        <strain evidence="3">CGMCC 1.12707</strain>
    </source>
</reference>
<dbReference type="RefSeq" id="WP_072933251.1">
    <property type="nucleotide sequence ID" value="NZ_BMFL01000007.1"/>
</dbReference>
<dbReference type="Gene3D" id="3.40.1420.30">
    <property type="match status" value="1"/>
</dbReference>
<dbReference type="Pfam" id="PF11396">
    <property type="entry name" value="PepSY_like"/>
    <property type="match status" value="1"/>
</dbReference>
<dbReference type="Proteomes" id="UP000650994">
    <property type="component" value="Unassembled WGS sequence"/>
</dbReference>
<evidence type="ECO:0000259" key="2">
    <source>
        <dbReference type="Pfam" id="PF11396"/>
    </source>
</evidence>
<keyword evidence="6" id="KW-1185">Reference proteome</keyword>
<sequence length="142" mass="16042">MKNILSIVLLGLSAFTFAQDQMISFNQLPQKGQKFINTYFNSKNVSAVTLDKDYFSKDYEVILKNGTKIEFDGSGNWTEVDGKRNTIPTGFAPDKIVAYVKKSFPQTSIIKIEKNKYSYEVELSNGLDIDFDGKGNFVKIDD</sequence>
<name>A0A1M7B5A1_9FLAO</name>
<feature type="chain" id="PRO_5012658203" evidence="1">
    <location>
        <begin position="19"/>
        <end position="142"/>
    </location>
</feature>
<dbReference type="AlphaFoldDB" id="A0A1M7B5A1"/>
<accession>A0A1M7B5A1</accession>
<evidence type="ECO:0000313" key="6">
    <source>
        <dbReference type="Proteomes" id="UP000650994"/>
    </source>
</evidence>
<reference evidence="3" key="1">
    <citation type="journal article" date="2014" name="Int. J. Syst. Evol. Microbiol.">
        <title>Complete genome of a new Firmicutes species belonging to the dominant human colonic microbiota ('Ruminococcus bicirculans') reveals two chromosomes and a selective capacity to utilize plant glucans.</title>
        <authorList>
            <consortium name="NISC Comparative Sequencing Program"/>
            <person name="Wegmann U."/>
            <person name="Louis P."/>
            <person name="Goesmann A."/>
            <person name="Henrissat B."/>
            <person name="Duncan S.H."/>
            <person name="Flint H.J."/>
        </authorList>
    </citation>
    <scope>NUCLEOTIDE SEQUENCE</scope>
    <source>
        <strain evidence="3">CGMCC 1.12707</strain>
    </source>
</reference>
<dbReference type="STRING" id="1434701.SAMN05443634_11050"/>
<reference evidence="5" key="3">
    <citation type="submission" date="2016-11" db="EMBL/GenBank/DDBJ databases">
        <authorList>
            <person name="Varghese N."/>
            <person name="Submissions S."/>
        </authorList>
    </citation>
    <scope>NUCLEOTIDE SEQUENCE [LARGE SCALE GENOMIC DNA]</scope>
    <source>
        <strain evidence="5">DSM 27989</strain>
    </source>
</reference>
<evidence type="ECO:0000313" key="4">
    <source>
        <dbReference type="EMBL" id="SHL50141.1"/>
    </source>
</evidence>
<evidence type="ECO:0000256" key="1">
    <source>
        <dbReference type="SAM" id="SignalP"/>
    </source>
</evidence>
<dbReference type="Proteomes" id="UP000184120">
    <property type="component" value="Unassembled WGS sequence"/>
</dbReference>